<proteinExistence type="predicted"/>
<accession>A0A1D6ICE9</accession>
<dbReference type="Gene3D" id="3.40.50.2000">
    <property type="entry name" value="Glycogen Phosphorylase B"/>
    <property type="match status" value="1"/>
</dbReference>
<dbReference type="GO" id="GO:0016740">
    <property type="term" value="F:transferase activity"/>
    <property type="evidence" value="ECO:0007669"/>
    <property type="project" value="UniProtKB-KW"/>
</dbReference>
<keyword evidence="2" id="KW-0808">Transferase</keyword>
<organism evidence="2">
    <name type="scientific">Zea mays</name>
    <name type="common">Maize</name>
    <dbReference type="NCBI Taxonomy" id="4577"/>
    <lineage>
        <taxon>Eukaryota</taxon>
        <taxon>Viridiplantae</taxon>
        <taxon>Streptophyta</taxon>
        <taxon>Embryophyta</taxon>
        <taxon>Tracheophyta</taxon>
        <taxon>Spermatophyta</taxon>
        <taxon>Magnoliopsida</taxon>
        <taxon>Liliopsida</taxon>
        <taxon>Poales</taxon>
        <taxon>Poaceae</taxon>
        <taxon>PACMAD clade</taxon>
        <taxon>Panicoideae</taxon>
        <taxon>Andropogonodae</taxon>
        <taxon>Andropogoneae</taxon>
        <taxon>Tripsacinae</taxon>
        <taxon>Zea</taxon>
    </lineage>
</organism>
<dbReference type="EMBL" id="CM007650">
    <property type="protein sequence ID" value="ONM57540.1"/>
    <property type="molecule type" value="Genomic_DNA"/>
</dbReference>
<name>A0A1D6ICE9_MAIZE</name>
<sequence>MDGQGTKHRILMVSDFFFPNFGGVESHIYYLSQCLLKLGHKVVVMTHAYGNRSGVRYVTNGLKVYYVPWRPFLMQNTLPTLSLTFPIVRTIIIREKISVVHGHQAFSTLCHEALMHARTMGLLLQILIRQYVSHIQAKRTLS</sequence>
<evidence type="ECO:0000259" key="1">
    <source>
        <dbReference type="Pfam" id="PF08288"/>
    </source>
</evidence>
<dbReference type="Pfam" id="PF08288">
    <property type="entry name" value="PIGA"/>
    <property type="match status" value="1"/>
</dbReference>
<feature type="domain" description="PIGA GPI anchor biosynthesis" evidence="1">
    <location>
        <begin position="47"/>
        <end position="122"/>
    </location>
</feature>
<dbReference type="GO" id="GO:0016020">
    <property type="term" value="C:membrane"/>
    <property type="evidence" value="ECO:0007669"/>
    <property type="project" value="GOC"/>
</dbReference>
<evidence type="ECO:0000313" key="2">
    <source>
        <dbReference type="EMBL" id="ONM57540.1"/>
    </source>
</evidence>
<reference evidence="2" key="1">
    <citation type="submission" date="2015-12" db="EMBL/GenBank/DDBJ databases">
        <title>Update maize B73 reference genome by single molecule sequencing technologies.</title>
        <authorList>
            <consortium name="Maize Genome Sequencing Project"/>
            <person name="Ware D."/>
        </authorList>
    </citation>
    <scope>NUCLEOTIDE SEQUENCE [LARGE SCALE GENOMIC DNA]</scope>
    <source>
        <tissue evidence="2">Seedling</tissue>
    </source>
</reference>
<dbReference type="ExpressionAtlas" id="A0A1D6ICE9">
    <property type="expression patterns" value="baseline and differential"/>
</dbReference>
<dbReference type="SUPFAM" id="SSF53756">
    <property type="entry name" value="UDP-Glycosyltransferase/glycogen phosphorylase"/>
    <property type="match status" value="1"/>
</dbReference>
<dbReference type="PANTHER" id="PTHR45871">
    <property type="entry name" value="N-ACETYLGLUCOSAMINYL-PHOSPHATIDYLINOSITOL BIOSYNTHETIC PROTEIN"/>
    <property type="match status" value="1"/>
</dbReference>
<dbReference type="AlphaFoldDB" id="A0A1D6ICE9"/>
<dbReference type="PANTHER" id="PTHR45871:SF1">
    <property type="entry name" value="PHOSPHATIDYLINOSITOL N-ACETYLGLUCOSAMINYLTRANSFERASE SUBUNIT A"/>
    <property type="match status" value="1"/>
</dbReference>
<gene>
    <name evidence="2" type="ORF">ZEAMMB73_Zm00001d021570</name>
</gene>
<dbReference type="GO" id="GO:0006506">
    <property type="term" value="P:GPI anchor biosynthetic process"/>
    <property type="evidence" value="ECO:0007669"/>
    <property type="project" value="InterPro"/>
</dbReference>
<dbReference type="InterPro" id="IPR013234">
    <property type="entry name" value="PIGA_GPI_anchor_biosynthesis"/>
</dbReference>
<protein>
    <submittedName>
        <fullName evidence="2">UDP-Glycosyltransferase superfamily protein</fullName>
    </submittedName>
</protein>